<dbReference type="PANTHER" id="PTHR10605:SF56">
    <property type="entry name" value="BIFUNCTIONAL HEPARAN SULFATE N-DEACETYLASE_N-SULFOTRANSFERASE"/>
    <property type="match status" value="1"/>
</dbReference>
<reference evidence="3" key="1">
    <citation type="submission" date="2017-01" db="EMBL/GenBank/DDBJ databases">
        <authorList>
            <person name="Varghese N."/>
            <person name="Submissions S."/>
        </authorList>
    </citation>
    <scope>NUCLEOTIDE SEQUENCE [LARGE SCALE GENOMIC DNA]</scope>
    <source>
        <strain evidence="3">DSM 16176</strain>
    </source>
</reference>
<proteinExistence type="predicted"/>
<keyword evidence="3" id="KW-1185">Reference proteome</keyword>
<dbReference type="RefSeq" id="WP_076348275.1">
    <property type="nucleotide sequence ID" value="NZ_FTOO01000010.1"/>
</dbReference>
<dbReference type="Gene3D" id="3.40.50.300">
    <property type="entry name" value="P-loop containing nucleotide triphosphate hydrolases"/>
    <property type="match status" value="1"/>
</dbReference>
<dbReference type="SUPFAM" id="SSF52540">
    <property type="entry name" value="P-loop containing nucleoside triphosphate hydrolases"/>
    <property type="match status" value="1"/>
</dbReference>
<dbReference type="GO" id="GO:0008146">
    <property type="term" value="F:sulfotransferase activity"/>
    <property type="evidence" value="ECO:0007669"/>
    <property type="project" value="InterPro"/>
</dbReference>
<gene>
    <name evidence="2" type="ORF">SAMN05421799_11077</name>
</gene>
<organism evidence="2 3">
    <name type="scientific">Alicyclobacillus vulcanalis</name>
    <dbReference type="NCBI Taxonomy" id="252246"/>
    <lineage>
        <taxon>Bacteria</taxon>
        <taxon>Bacillati</taxon>
        <taxon>Bacillota</taxon>
        <taxon>Bacilli</taxon>
        <taxon>Bacillales</taxon>
        <taxon>Alicyclobacillaceae</taxon>
        <taxon>Alicyclobacillus</taxon>
    </lineage>
</organism>
<dbReference type="InterPro" id="IPR037359">
    <property type="entry name" value="NST/OST"/>
</dbReference>
<evidence type="ECO:0000313" key="2">
    <source>
        <dbReference type="EMBL" id="SIT03432.1"/>
    </source>
</evidence>
<dbReference type="EMBL" id="FTOO01000010">
    <property type="protein sequence ID" value="SIT03432.1"/>
    <property type="molecule type" value="Genomic_DNA"/>
</dbReference>
<dbReference type="STRING" id="252246.SAMN05421799_11077"/>
<dbReference type="AlphaFoldDB" id="A0A1N7NYP5"/>
<dbReference type="OrthoDB" id="9797480at2"/>
<protein>
    <submittedName>
        <fullName evidence="2">Sulfotransferase family protein</fullName>
    </submittedName>
</protein>
<dbReference type="Proteomes" id="UP000186156">
    <property type="component" value="Unassembled WGS sequence"/>
</dbReference>
<keyword evidence="1 2" id="KW-0808">Transferase</keyword>
<dbReference type="InterPro" id="IPR027417">
    <property type="entry name" value="P-loop_NTPase"/>
</dbReference>
<evidence type="ECO:0000256" key="1">
    <source>
        <dbReference type="ARBA" id="ARBA00022679"/>
    </source>
</evidence>
<sequence length="308" mass="35464">MDVARPNFFIVGAAKSGTSSLDRYLSQHPDIYIPPKKEAHFFSIPDFPERFTGPGDEGMNLYTIRDEEAYLKLFDGHKGERAVGEASVFYLFYPGTARRIREAYPDAKILIMLRNPVDRAFSAYMHLVRDERETLPFRESLAKEEERIRQHYEPLWYYRAVGLYAAQVKRYLDVFGPEQVKVILFEEFARDPVQVVRDCCAFLGVSTDFVPDTSVRHNESGIPKSRSIYNFIAKPNALKEIVKPFIPASVRERLGNRAKSMVLGRMEMEPDLREELAAFFAPDIDRLEAILGRDLSLWRRARRAAGSQ</sequence>
<name>A0A1N7NYP5_9BACL</name>
<evidence type="ECO:0000313" key="3">
    <source>
        <dbReference type="Proteomes" id="UP000186156"/>
    </source>
</evidence>
<dbReference type="Pfam" id="PF13469">
    <property type="entry name" value="Sulfotransfer_3"/>
    <property type="match status" value="1"/>
</dbReference>
<accession>A0A1N7NYP5</accession>
<dbReference type="PANTHER" id="PTHR10605">
    <property type="entry name" value="HEPARAN SULFATE SULFOTRANSFERASE"/>
    <property type="match status" value="1"/>
</dbReference>